<reference evidence="2" key="1">
    <citation type="journal article" date="2019" name="MBio">
        <title>Virus Genomes from Deep Sea Sediments Expand the Ocean Megavirome and Support Independent Origins of Viral Gigantism.</title>
        <authorList>
            <person name="Backstrom D."/>
            <person name="Yutin N."/>
            <person name="Jorgensen S.L."/>
            <person name="Dharamshi J."/>
            <person name="Homa F."/>
            <person name="Zaremba-Niedwiedzka K."/>
            <person name="Spang A."/>
            <person name="Wolf Y.I."/>
            <person name="Koonin E.V."/>
            <person name="Ettema T.J."/>
        </authorList>
    </citation>
    <scope>NUCLEOTIDE SEQUENCE</scope>
</reference>
<feature type="domain" description="T4 RNA ligase 1-like N-terminal" evidence="1">
    <location>
        <begin position="207"/>
        <end position="336"/>
    </location>
</feature>
<dbReference type="GO" id="GO:0003972">
    <property type="term" value="F:RNA ligase (ATP) activity"/>
    <property type="evidence" value="ECO:0007669"/>
    <property type="project" value="TreeGrafter"/>
</dbReference>
<dbReference type="GO" id="GO:0006388">
    <property type="term" value="P:tRNA splicing, via endonucleolytic cleavage and ligation"/>
    <property type="evidence" value="ECO:0007669"/>
    <property type="project" value="TreeGrafter"/>
</dbReference>
<gene>
    <name evidence="2" type="ORF">LCMAC202_01130</name>
</gene>
<organism evidence="2">
    <name type="scientific">Marseillevirus LCMAC202</name>
    <dbReference type="NCBI Taxonomy" id="2506606"/>
    <lineage>
        <taxon>Viruses</taxon>
        <taxon>Varidnaviria</taxon>
        <taxon>Bamfordvirae</taxon>
        <taxon>Nucleocytoviricota</taxon>
        <taxon>Megaviricetes</taxon>
        <taxon>Pimascovirales</taxon>
        <taxon>Pimascovirales incertae sedis</taxon>
        <taxon>Marseilleviridae</taxon>
    </lineage>
</organism>
<sequence>MATVPFHISNLIAEDTQHLKAIVEFFSVPKSRRCKTTYKGTLSHFTTDELEIWITLHQLSLWCDPDFVGKTALCRGHIVEKHYIKLPDNTILTHYQDYAAHPKFANFNQHGFSEASRAYLEAITDHDGIYLFKKESGSMNIAVFPPGNYYIYRDSEGKVAEEEIYRSDHYHSTNHPGWHISSMYQPNGDHTYNNVTATYSYRHPLTHYITSKNGWKNEYAEAGEVALKRCLEARGQNIESLCAYLHKHERCTVVYELMQFQEHVYADTKEEIYVHMIDNCKTSTMSMFIKDYLPVVGLVGAYDNVTAALQRWTADNKDCNHELEGYVLVIVRQGTELKVKLKFWKYLVLREFRETLNRRVCPTEEELAEKYKLWGVPSEQWSWYISCTREWFWWSRSSFCSTADKAMLGKRGKYIAIRDKFLDEALARAFGNVADMQILLRSVTQNEPVMLYFVLTGVQCIGKSRFRELLHKTYPGFVRSQDDCGGSRANLIKEINNWAESCEQPGLYITIIDRCNLNWDQRRALYKDLEKVSRTGFVYTINITEHAYKGKPLVQMLFGRFLARENHPSFSKESVGTIKGLEIIRDSLASYSHSPDGDTILYPHIMPRFSDLPVDAFTLIEYNKYGKYSVKSKPKFVYGGIAVPETSWHPYDIPIKDTWHGSHVTLVYGKGAKPLPEGEPVEITVLGQYKSKNICGMLVGVPGYTTLKHITLTTRNDVVPYQSNQVIIEEIFGKSPDYDDLGRNLKGIEWVTPYKLQGWYGNYYN</sequence>
<dbReference type="InterPro" id="IPR019039">
    <property type="entry name" value="T4-Rnl1-like_N"/>
</dbReference>
<protein>
    <submittedName>
        <fullName evidence="2">RNA ligase</fullName>
    </submittedName>
</protein>
<accession>A0A481YY40</accession>
<keyword evidence="2" id="KW-0436">Ligase</keyword>
<dbReference type="Pfam" id="PF09511">
    <property type="entry name" value="RNA_lig_T4_1"/>
    <property type="match status" value="1"/>
</dbReference>
<dbReference type="EMBL" id="MK500369">
    <property type="protein sequence ID" value="QBK87777.1"/>
    <property type="molecule type" value="Genomic_DNA"/>
</dbReference>
<name>A0A481YY40_9VIRU</name>
<evidence type="ECO:0000259" key="1">
    <source>
        <dbReference type="Pfam" id="PF09511"/>
    </source>
</evidence>
<evidence type="ECO:0000313" key="2">
    <source>
        <dbReference type="EMBL" id="QBK87777.1"/>
    </source>
</evidence>
<dbReference type="PANTHER" id="PTHR32004:SF1">
    <property type="entry name" value="TRNA LIGASE"/>
    <property type="match status" value="1"/>
</dbReference>
<proteinExistence type="predicted"/>
<dbReference type="PANTHER" id="PTHR32004">
    <property type="entry name" value="TRNA LIGASE"/>
    <property type="match status" value="1"/>
</dbReference>